<protein>
    <recommendedName>
        <fullName evidence="3">Secreted protein</fullName>
    </recommendedName>
</protein>
<dbReference type="EMBL" id="JAKKDL010000021">
    <property type="protein sequence ID" value="MCF7530579.1"/>
    <property type="molecule type" value="Genomic_DNA"/>
</dbReference>
<dbReference type="AlphaFoldDB" id="A0AAW5AGZ3"/>
<proteinExistence type="predicted"/>
<organism evidence="1 2">
    <name type="scientific">Neisseria lisongii</name>
    <dbReference type="NCBI Taxonomy" id="2912188"/>
    <lineage>
        <taxon>Bacteria</taxon>
        <taxon>Pseudomonadati</taxon>
        <taxon>Pseudomonadota</taxon>
        <taxon>Betaproteobacteria</taxon>
        <taxon>Neisseriales</taxon>
        <taxon>Neisseriaceae</taxon>
        <taxon>Neisseria</taxon>
    </lineage>
</organism>
<dbReference type="RefSeq" id="WP_237093373.1">
    <property type="nucleotide sequence ID" value="NZ_JAKKDL010000021.1"/>
</dbReference>
<evidence type="ECO:0000313" key="1">
    <source>
        <dbReference type="EMBL" id="MCF7530579.1"/>
    </source>
</evidence>
<sequence length="117" mass="13521">MFMLLSASILAETVNEKIFHHQPLVSWVVCLSFKLKRGGGPLRFVGNSIGRFQTACKCLCFSVTLCCIYFTFVMMPDDADFFWRKIWFLTHIFAFNCLKTEDDIRVGSLKPNRRQAV</sequence>
<reference evidence="1" key="1">
    <citation type="submission" date="2022-01" db="EMBL/GenBank/DDBJ databases">
        <title>Neisseria sp. ZJ104.</title>
        <authorList>
            <person name="Yang C."/>
        </authorList>
    </citation>
    <scope>NUCLEOTIDE SEQUENCE</scope>
    <source>
        <strain evidence="1">ZJ104</strain>
    </source>
</reference>
<gene>
    <name evidence="1" type="ORF">L4H06_10135</name>
</gene>
<dbReference type="Proteomes" id="UP001201397">
    <property type="component" value="Unassembled WGS sequence"/>
</dbReference>
<accession>A0AAW5AGZ3</accession>
<evidence type="ECO:0008006" key="3">
    <source>
        <dbReference type="Google" id="ProtNLM"/>
    </source>
</evidence>
<comment type="caution">
    <text evidence="1">The sequence shown here is derived from an EMBL/GenBank/DDBJ whole genome shotgun (WGS) entry which is preliminary data.</text>
</comment>
<name>A0AAW5AGZ3_9NEIS</name>
<evidence type="ECO:0000313" key="2">
    <source>
        <dbReference type="Proteomes" id="UP001201397"/>
    </source>
</evidence>